<dbReference type="Proteomes" id="UP001501057">
    <property type="component" value="Unassembled WGS sequence"/>
</dbReference>
<evidence type="ECO:0000313" key="5">
    <source>
        <dbReference type="EMBL" id="GAA1732479.1"/>
    </source>
</evidence>
<keyword evidence="2" id="KW-0812">Transmembrane</keyword>
<dbReference type="Pfam" id="PF11847">
    <property type="entry name" value="GT-C_AftD"/>
    <property type="match status" value="1"/>
</dbReference>
<feature type="transmembrane region" description="Helical" evidence="2">
    <location>
        <begin position="99"/>
        <end position="119"/>
    </location>
</feature>
<dbReference type="Gene3D" id="2.60.120.260">
    <property type="entry name" value="Galactose-binding domain-like"/>
    <property type="match status" value="1"/>
</dbReference>
<feature type="transmembrane region" description="Helical" evidence="2">
    <location>
        <begin position="1247"/>
        <end position="1278"/>
    </location>
</feature>
<feature type="transmembrane region" description="Helical" evidence="2">
    <location>
        <begin position="318"/>
        <end position="335"/>
    </location>
</feature>
<feature type="transmembrane region" description="Helical" evidence="2">
    <location>
        <begin position="140"/>
        <end position="162"/>
    </location>
</feature>
<name>A0ABN2JMN4_9ACTN</name>
<dbReference type="InterPro" id="IPR021798">
    <property type="entry name" value="AftD_N"/>
</dbReference>
<feature type="domain" description="Arabinofuranosyltransferase D third carbohydrate binding module" evidence="4">
    <location>
        <begin position="939"/>
        <end position="1064"/>
    </location>
</feature>
<evidence type="ECO:0000256" key="1">
    <source>
        <dbReference type="SAM" id="MobiDB-lite"/>
    </source>
</evidence>
<accession>A0ABN2JMN4</accession>
<feature type="transmembrane region" description="Helical" evidence="2">
    <location>
        <begin position="219"/>
        <end position="243"/>
    </location>
</feature>
<proteinExistence type="predicted"/>
<dbReference type="EMBL" id="BAAAME010000002">
    <property type="protein sequence ID" value="GAA1732479.1"/>
    <property type="molecule type" value="Genomic_DNA"/>
</dbReference>
<evidence type="ECO:0000256" key="2">
    <source>
        <dbReference type="SAM" id="Phobius"/>
    </source>
</evidence>
<reference evidence="5 6" key="1">
    <citation type="journal article" date="2019" name="Int. J. Syst. Evol. Microbiol.">
        <title>The Global Catalogue of Microorganisms (GCM) 10K type strain sequencing project: providing services to taxonomists for standard genome sequencing and annotation.</title>
        <authorList>
            <consortium name="The Broad Institute Genomics Platform"/>
            <consortium name="The Broad Institute Genome Sequencing Center for Infectious Disease"/>
            <person name="Wu L."/>
            <person name="Ma J."/>
        </authorList>
    </citation>
    <scope>NUCLEOTIDE SEQUENCE [LARGE SCALE GENOMIC DNA]</scope>
    <source>
        <strain evidence="5 6">JCM 13518</strain>
    </source>
</reference>
<keyword evidence="6" id="KW-1185">Reference proteome</keyword>
<feature type="transmembrane region" description="Helical" evidence="2">
    <location>
        <begin position="1315"/>
        <end position="1334"/>
    </location>
</feature>
<feature type="region of interest" description="Disordered" evidence="1">
    <location>
        <begin position="933"/>
        <end position="963"/>
    </location>
</feature>
<comment type="caution">
    <text evidence="5">The sequence shown here is derived from an EMBL/GenBank/DDBJ whole genome shotgun (WGS) entry which is preliminary data.</text>
</comment>
<organism evidence="5 6">
    <name type="scientific">Aeromicrobium alkaliterrae</name>
    <dbReference type="NCBI Taxonomy" id="302168"/>
    <lineage>
        <taxon>Bacteria</taxon>
        <taxon>Bacillati</taxon>
        <taxon>Actinomycetota</taxon>
        <taxon>Actinomycetes</taxon>
        <taxon>Propionibacteriales</taxon>
        <taxon>Nocardioidaceae</taxon>
        <taxon>Aeromicrobium</taxon>
    </lineage>
</organism>
<evidence type="ECO:0000313" key="6">
    <source>
        <dbReference type="Proteomes" id="UP001501057"/>
    </source>
</evidence>
<evidence type="ECO:0000259" key="4">
    <source>
        <dbReference type="Pfam" id="PF24607"/>
    </source>
</evidence>
<keyword evidence="2" id="KW-0472">Membrane</keyword>
<dbReference type="Pfam" id="PF24607">
    <property type="entry name" value="CBM_AftD"/>
    <property type="match status" value="1"/>
</dbReference>
<feature type="transmembrane region" description="Helical" evidence="2">
    <location>
        <begin position="395"/>
        <end position="418"/>
    </location>
</feature>
<feature type="transmembrane region" description="Helical" evidence="2">
    <location>
        <begin position="1284"/>
        <end position="1303"/>
    </location>
</feature>
<feature type="transmembrane region" description="Helical" evidence="2">
    <location>
        <begin position="182"/>
        <end position="207"/>
    </location>
</feature>
<protein>
    <submittedName>
        <fullName evidence="5">Alpha-(1-&gt;3)-arabinofuranosyltransferase</fullName>
    </submittedName>
</protein>
<keyword evidence="2" id="KW-1133">Transmembrane helix</keyword>
<gene>
    <name evidence="5" type="ORF">GCM10009710_11550</name>
</gene>
<feature type="transmembrane region" description="Helical" evidence="2">
    <location>
        <begin position="1207"/>
        <end position="1226"/>
    </location>
</feature>
<dbReference type="SUPFAM" id="SSF49785">
    <property type="entry name" value="Galactose-binding domain-like"/>
    <property type="match status" value="1"/>
</dbReference>
<sequence>MSDATDRDPTLTWRLRLVAWSVALTALAFVQAPGRVVTDTKLDLVVDPWGFLGRATSAWDPNGALGQLQNQAYGYLFPMGPFFGVGHSLGLDPWVVQRLWWSLVMVVAFLGAVKLAGLLGVRAPWVRIVVGLMYALSPRIMSVIGASSIEVWPSAVAPWVLIPLVVASTSGRVRTGAALSALAVACVGGVNAAATFAVVPLAAWWILTRPAGRVRRGLMLWWPVCVLMATLWWIVPLVLLGAYSPPFLDLIESASNASLAATAYDALRGTSNWVSYVDANADAGRRLVTEPVLIANGVAVLALGVVALARRGTPHRRFLVGGVLIGLLAVTAGHASELTGWGSATIGDLLDGVLAPLRNTHKFDLVLRLPLVLGAGLLLQHLLDARERDNADSGAAARLVGVTVLAIAAVWGATVPAWSASLAPERSFVEIPPYWQETTDWLADHPHGSTLLAPASPFGDYLWGRTGDEPLQPLAEAPWIVRNLVPLTPTGTIEQLDAFSNQFLTGQGSPALADSLRRAGIGTIVVRNDLALTSDVPNPELARAALTTTPGIDRVAEFGPLVGGPPTLEDAAGEKVFVEQGWQAPRPAVEVFQLDASVPAERRIALDATPTVVGDAGTLATLDRFGFEALGLPGGLDVVMADPDDATADLSGPLILTDGQRSQETKIGAVLHQRSATLTDGEPFQADRRIHGYHEGSPFQTVARLEGADRISSSSSQSDVDAFPFPRSDRGTWAAFDGDPTTLWSADPGSRDTTAWVELEVGQRRDVGTVSITADLAPDERLDLVVTTEDGDRTVTAQGRQPVQVEVGTVARIRVSGPSSAESPLHLVDVTASGLDVSRPLVLPTVPEDLGDPAAILLSRDVPPSTGCLTFADVTQCRAASLVRGDEGSLLDRVVTLRADQQVDAQLQVAAVGGPALDQLVQDGLPIEVSVSSRASDAPQAGAPTLIDGDDGTGWSADPDDPAPTVTLRWAEAQVVSSVVLDTGELAASTPQTARVELSDGSVHDVDLEDGRGSFPATLATGMRITLGSGTQVSSVNHDGSIEALPIGLVEVGVPGVTGAGISPSAEVRAYECGSGPTIIAGERLVQSRLVTSPADLLSGNPVATELCDTEPIELSEGENRVQVTGAGAVEATALLLDATGGDPAAGSAGASPQALVTTHNTNAGWDGSQDGRALTPVVLNGWQQGWVLDDDTAVATSFAPQVPFRAGLMGGAATLLALVGLAAVWRRRERPVEVPDGDESQERAGLAGWVVLVAVAGLLGGVVGVALAVAGAVAGFVSWRGTPAGPAVAAAAVVAGGLAYLLRPWGDPAGWAGVEAFPQACVLVLIGALLAPWCRRRRWTSSMTGFSTSR</sequence>
<evidence type="ECO:0000259" key="3">
    <source>
        <dbReference type="Pfam" id="PF11847"/>
    </source>
</evidence>
<dbReference type="InterPro" id="IPR056997">
    <property type="entry name" value="CBM_AftD"/>
</dbReference>
<feature type="transmembrane region" description="Helical" evidence="2">
    <location>
        <begin position="365"/>
        <end position="383"/>
    </location>
</feature>
<feature type="transmembrane region" description="Helical" evidence="2">
    <location>
        <begin position="292"/>
        <end position="309"/>
    </location>
</feature>
<dbReference type="InterPro" id="IPR008979">
    <property type="entry name" value="Galactose-bd-like_sf"/>
</dbReference>
<feature type="domain" description="Alpha-(1-&gt;3)-arabinofuranosyltransferase N-terminal GT-C" evidence="3">
    <location>
        <begin position="24"/>
        <end position="688"/>
    </location>
</feature>